<feature type="compositionally biased region" description="Polar residues" evidence="1">
    <location>
        <begin position="233"/>
        <end position="243"/>
    </location>
</feature>
<evidence type="ECO:0000313" key="2">
    <source>
        <dbReference type="EMBL" id="KAF9059594.1"/>
    </source>
</evidence>
<name>A0A9P5P652_9AGAR</name>
<feature type="compositionally biased region" description="Acidic residues" evidence="1">
    <location>
        <begin position="666"/>
        <end position="677"/>
    </location>
</feature>
<feature type="region of interest" description="Disordered" evidence="1">
    <location>
        <begin position="390"/>
        <end position="411"/>
    </location>
</feature>
<feature type="compositionally biased region" description="Polar residues" evidence="1">
    <location>
        <begin position="125"/>
        <end position="134"/>
    </location>
</feature>
<dbReference type="AlphaFoldDB" id="A0A9P5P652"/>
<feature type="compositionally biased region" description="Polar residues" evidence="1">
    <location>
        <begin position="188"/>
        <end position="199"/>
    </location>
</feature>
<feature type="compositionally biased region" description="Basic and acidic residues" evidence="1">
    <location>
        <begin position="201"/>
        <end position="215"/>
    </location>
</feature>
<organism evidence="2 3">
    <name type="scientific">Rhodocollybia butyracea</name>
    <dbReference type="NCBI Taxonomy" id="206335"/>
    <lineage>
        <taxon>Eukaryota</taxon>
        <taxon>Fungi</taxon>
        <taxon>Dikarya</taxon>
        <taxon>Basidiomycota</taxon>
        <taxon>Agaricomycotina</taxon>
        <taxon>Agaricomycetes</taxon>
        <taxon>Agaricomycetidae</taxon>
        <taxon>Agaricales</taxon>
        <taxon>Marasmiineae</taxon>
        <taxon>Omphalotaceae</taxon>
        <taxon>Rhodocollybia</taxon>
    </lineage>
</organism>
<dbReference type="EMBL" id="JADNRY010000292">
    <property type="protein sequence ID" value="KAF9059594.1"/>
    <property type="molecule type" value="Genomic_DNA"/>
</dbReference>
<feature type="compositionally biased region" description="Low complexity" evidence="1">
    <location>
        <begin position="148"/>
        <end position="168"/>
    </location>
</feature>
<feature type="compositionally biased region" description="Low complexity" evidence="1">
    <location>
        <begin position="244"/>
        <end position="265"/>
    </location>
</feature>
<proteinExistence type="predicted"/>
<feature type="compositionally biased region" description="Polar residues" evidence="1">
    <location>
        <begin position="738"/>
        <end position="748"/>
    </location>
</feature>
<evidence type="ECO:0000256" key="1">
    <source>
        <dbReference type="SAM" id="MobiDB-lite"/>
    </source>
</evidence>
<dbReference type="Proteomes" id="UP000772434">
    <property type="component" value="Unassembled WGS sequence"/>
</dbReference>
<accession>A0A9P5P652</accession>
<keyword evidence="3" id="KW-1185">Reference proteome</keyword>
<feature type="region of interest" description="Disordered" evidence="1">
    <location>
        <begin position="93"/>
        <end position="219"/>
    </location>
</feature>
<feature type="region of interest" description="Disordered" evidence="1">
    <location>
        <begin position="509"/>
        <end position="748"/>
    </location>
</feature>
<comment type="caution">
    <text evidence="2">The sequence shown here is derived from an EMBL/GenBank/DDBJ whole genome shotgun (WGS) entry which is preliminary data.</text>
</comment>
<evidence type="ECO:0000313" key="3">
    <source>
        <dbReference type="Proteomes" id="UP000772434"/>
    </source>
</evidence>
<gene>
    <name evidence="2" type="ORF">BDP27DRAFT_1431181</name>
</gene>
<reference evidence="2" key="1">
    <citation type="submission" date="2020-11" db="EMBL/GenBank/DDBJ databases">
        <authorList>
            <consortium name="DOE Joint Genome Institute"/>
            <person name="Ahrendt S."/>
            <person name="Riley R."/>
            <person name="Andreopoulos W."/>
            <person name="Labutti K."/>
            <person name="Pangilinan J."/>
            <person name="Ruiz-Duenas F.J."/>
            <person name="Barrasa J.M."/>
            <person name="Sanchez-Garcia M."/>
            <person name="Camarero S."/>
            <person name="Miyauchi S."/>
            <person name="Serrano A."/>
            <person name="Linde D."/>
            <person name="Babiker R."/>
            <person name="Drula E."/>
            <person name="Ayuso-Fernandez I."/>
            <person name="Pacheco R."/>
            <person name="Padilla G."/>
            <person name="Ferreira P."/>
            <person name="Barriuso J."/>
            <person name="Kellner H."/>
            <person name="Castanera R."/>
            <person name="Alfaro M."/>
            <person name="Ramirez L."/>
            <person name="Pisabarro A.G."/>
            <person name="Kuo A."/>
            <person name="Tritt A."/>
            <person name="Lipzen A."/>
            <person name="He G."/>
            <person name="Yan M."/>
            <person name="Ng V."/>
            <person name="Cullen D."/>
            <person name="Martin F."/>
            <person name="Rosso M.-N."/>
            <person name="Henrissat B."/>
            <person name="Hibbett D."/>
            <person name="Martinez A.T."/>
            <person name="Grigoriev I.V."/>
        </authorList>
    </citation>
    <scope>NUCLEOTIDE SEQUENCE</scope>
    <source>
        <strain evidence="2">AH 40177</strain>
    </source>
</reference>
<feature type="compositionally biased region" description="Polar residues" evidence="1">
    <location>
        <begin position="684"/>
        <end position="723"/>
    </location>
</feature>
<protein>
    <submittedName>
        <fullName evidence="2">Uncharacterized protein</fullName>
    </submittedName>
</protein>
<feature type="compositionally biased region" description="Polar residues" evidence="1">
    <location>
        <begin position="583"/>
        <end position="608"/>
    </location>
</feature>
<feature type="compositionally biased region" description="Basic and acidic residues" evidence="1">
    <location>
        <begin position="110"/>
        <end position="120"/>
    </location>
</feature>
<feature type="region of interest" description="Disordered" evidence="1">
    <location>
        <begin position="233"/>
        <end position="287"/>
    </location>
</feature>
<feature type="compositionally biased region" description="Polar residues" evidence="1">
    <location>
        <begin position="547"/>
        <end position="557"/>
    </location>
</feature>
<sequence>MPDIDRIVAYHKFEIDRSLLLYRYAALTARAEPLTLEEGTALGIETTLKIFRAEKSPVLLLVQMVVETPAPVTLPAEEMQSLILDVFEIPEDHQRRERRGSQSSSSSFEATRDPNQRIDSEVLSIYSSKGTSSPYAPPLKQTKPAWGNASTANKPANTAAKTTNATNAWGPKTTGKSTNAQGDKPADENTTPSADNSPESARAEKDAAAADKDAKASTGGLVIHSDTQCISDFSNSPSIFPESTTDTTSGDDTTATEPPASATAPNTKHLDNPRSPTPTGGRKKGAAHDLDIEKAMIVMNEHDDEFHDIHTTETDENYETWKNDAVNDDGAVEPLGDIRRDEASLVVDSASTVSSGQAAGLASSSTGVSVVAFPDSPETIICLPADTSIDPLTPVTEEEAPGATDDTDQKALEDSLEAQSVNSSSEDFTIEVDMAEPSSSEPVSDDVTDAQAFEGGYHESFLPDDAESEITADLGLSPEAVLSKKLTVMEVTSAKMMLSETPATVWQAITDEPGQIANESFPSPSEFESGKSTLSQDKLTALEGETETYNESKTTATAEEDPEPSSDLPSVSFGDDTSVPAATGSQTVDETWFDQSDTNPSYDSQPDSATPLEKETESADGADPWQLDATEENEAVAPAVDDPGFDQSDTNPSYDSRPDPVPPVENETENATAEDEVAAPFTNDGDSNSANTPASQDVDQTLPESALTSDAPSNTDDGNSSPIEQDELHDAPGPVSISPLQLSRNTPP</sequence>